<evidence type="ECO:0000256" key="5">
    <source>
        <dbReference type="ARBA" id="ARBA00023163"/>
    </source>
</evidence>
<dbReference type="InterPro" id="IPR025662">
    <property type="entry name" value="Sigma_54_int_dom_ATP-bd_1"/>
</dbReference>
<dbReference type="SUPFAM" id="SSF54631">
    <property type="entry name" value="CBS-domain pair"/>
    <property type="match status" value="1"/>
</dbReference>
<feature type="coiled-coil region" evidence="6">
    <location>
        <begin position="142"/>
        <end position="169"/>
    </location>
</feature>
<evidence type="ECO:0000256" key="3">
    <source>
        <dbReference type="ARBA" id="ARBA00023015"/>
    </source>
</evidence>
<evidence type="ECO:0000256" key="4">
    <source>
        <dbReference type="ARBA" id="ARBA00023125"/>
    </source>
</evidence>
<dbReference type="PANTHER" id="PTHR32071">
    <property type="entry name" value="TRANSCRIPTIONAL REGULATORY PROTEIN"/>
    <property type="match status" value="1"/>
</dbReference>
<keyword evidence="2" id="KW-0067">ATP-binding</keyword>
<dbReference type="PROSITE" id="PS50045">
    <property type="entry name" value="SIGMA54_INTERACT_4"/>
    <property type="match status" value="1"/>
</dbReference>
<dbReference type="SUPFAM" id="SSF46689">
    <property type="entry name" value="Homeodomain-like"/>
    <property type="match status" value="1"/>
</dbReference>
<gene>
    <name evidence="9" type="ORF">SAMN05660649_00851</name>
</gene>
<dbReference type="Gene3D" id="3.40.50.300">
    <property type="entry name" value="P-loop containing nucleotide triphosphate hydrolases"/>
    <property type="match status" value="1"/>
</dbReference>
<dbReference type="Gene3D" id="3.30.450.20">
    <property type="entry name" value="PAS domain"/>
    <property type="match status" value="1"/>
</dbReference>
<keyword evidence="6" id="KW-0175">Coiled coil</keyword>
<accession>A0A1I2PGM0</accession>
<dbReference type="Gene3D" id="3.10.580.10">
    <property type="entry name" value="CBS-domain"/>
    <property type="match status" value="1"/>
</dbReference>
<dbReference type="Pfam" id="PF00158">
    <property type="entry name" value="Sigma54_activat"/>
    <property type="match status" value="1"/>
</dbReference>
<keyword evidence="10" id="KW-1185">Reference proteome</keyword>
<name>A0A1I2PGM0_9FIRM</name>
<dbReference type="Pfam" id="PF25601">
    <property type="entry name" value="AAA_lid_14"/>
    <property type="match status" value="1"/>
</dbReference>
<evidence type="ECO:0000259" key="7">
    <source>
        <dbReference type="PROSITE" id="PS50045"/>
    </source>
</evidence>
<dbReference type="GO" id="GO:0005524">
    <property type="term" value="F:ATP binding"/>
    <property type="evidence" value="ECO:0007669"/>
    <property type="project" value="UniProtKB-KW"/>
</dbReference>
<keyword evidence="4" id="KW-0238">DNA-binding</keyword>
<evidence type="ECO:0000259" key="8">
    <source>
        <dbReference type="PROSITE" id="PS50112"/>
    </source>
</evidence>
<keyword evidence="3" id="KW-0805">Transcription regulation</keyword>
<dbReference type="GO" id="GO:0006355">
    <property type="term" value="P:regulation of DNA-templated transcription"/>
    <property type="evidence" value="ECO:0007669"/>
    <property type="project" value="InterPro"/>
</dbReference>
<dbReference type="InterPro" id="IPR025943">
    <property type="entry name" value="Sigma_54_int_dom_ATP-bd_2"/>
</dbReference>
<evidence type="ECO:0000256" key="1">
    <source>
        <dbReference type="ARBA" id="ARBA00022741"/>
    </source>
</evidence>
<proteinExistence type="predicted"/>
<dbReference type="SMART" id="SM00091">
    <property type="entry name" value="PAS"/>
    <property type="match status" value="1"/>
</dbReference>
<dbReference type="Gene3D" id="1.10.8.60">
    <property type="match status" value="1"/>
</dbReference>
<evidence type="ECO:0000256" key="2">
    <source>
        <dbReference type="ARBA" id="ARBA00022840"/>
    </source>
</evidence>
<dbReference type="InterPro" id="IPR000014">
    <property type="entry name" value="PAS"/>
</dbReference>
<dbReference type="InterPro" id="IPR046342">
    <property type="entry name" value="CBS_dom_sf"/>
</dbReference>
<dbReference type="PROSITE" id="PS00675">
    <property type="entry name" value="SIGMA54_INTERACT_1"/>
    <property type="match status" value="1"/>
</dbReference>
<dbReference type="EMBL" id="FOOX01000002">
    <property type="protein sequence ID" value="SFG14289.1"/>
    <property type="molecule type" value="Genomic_DNA"/>
</dbReference>
<dbReference type="SMART" id="SM00382">
    <property type="entry name" value="AAA"/>
    <property type="match status" value="1"/>
</dbReference>
<dbReference type="GO" id="GO:0003677">
    <property type="term" value="F:DNA binding"/>
    <property type="evidence" value="ECO:0007669"/>
    <property type="project" value="UniProtKB-KW"/>
</dbReference>
<evidence type="ECO:0000313" key="10">
    <source>
        <dbReference type="Proteomes" id="UP000199337"/>
    </source>
</evidence>
<organism evidence="9 10">
    <name type="scientific">Desulfotruncus arcticus DSM 17038</name>
    <dbReference type="NCBI Taxonomy" id="1121424"/>
    <lineage>
        <taxon>Bacteria</taxon>
        <taxon>Bacillati</taxon>
        <taxon>Bacillota</taxon>
        <taxon>Clostridia</taxon>
        <taxon>Eubacteriales</taxon>
        <taxon>Desulfallaceae</taxon>
        <taxon>Desulfotruncus</taxon>
    </lineage>
</organism>
<dbReference type="PROSITE" id="PS00688">
    <property type="entry name" value="SIGMA54_INTERACT_3"/>
    <property type="match status" value="1"/>
</dbReference>
<feature type="domain" description="Sigma-54 factor interaction" evidence="7">
    <location>
        <begin position="292"/>
        <end position="521"/>
    </location>
</feature>
<dbReference type="InterPro" id="IPR027417">
    <property type="entry name" value="P-loop_NTPase"/>
</dbReference>
<dbReference type="InterPro" id="IPR002078">
    <property type="entry name" value="Sigma_54_int"/>
</dbReference>
<dbReference type="AlphaFoldDB" id="A0A1I2PGM0"/>
<feature type="domain" description="PAS" evidence="8">
    <location>
        <begin position="155"/>
        <end position="201"/>
    </location>
</feature>
<protein>
    <submittedName>
        <fullName evidence="9">PAS domain S-box-containing protein</fullName>
    </submittedName>
</protein>
<dbReference type="NCBIfam" id="TIGR00229">
    <property type="entry name" value="sensory_box"/>
    <property type="match status" value="1"/>
</dbReference>
<keyword evidence="5" id="KW-0804">Transcription</keyword>
<dbReference type="CDD" id="cd00009">
    <property type="entry name" value="AAA"/>
    <property type="match status" value="1"/>
</dbReference>
<dbReference type="InterPro" id="IPR058031">
    <property type="entry name" value="AAA_lid_NorR"/>
</dbReference>
<dbReference type="PANTHER" id="PTHR32071:SF57">
    <property type="entry name" value="C4-DICARBOXYLATE TRANSPORT TRANSCRIPTIONAL REGULATORY PROTEIN DCTD"/>
    <property type="match status" value="1"/>
</dbReference>
<dbReference type="Pfam" id="PF00989">
    <property type="entry name" value="PAS"/>
    <property type="match status" value="1"/>
</dbReference>
<sequence>MLVKDLTFAKAHFIANSAPIEKAIVLFKEQAAEFLLVRNQSDQLIGIISKEQILDAYQQQVSVQLPVECILDRSYVQVKEDQPLEKVFEKSHNIVVLGNDGKVKGILSKKIFLESYLDTLLQHFYDQQTDDELTSLPNENKLIRLFDQLNELKNSNQELNEIIEASSDSIYVTDGRGNTLRANIAFEKMAGVKRKEVLGKNAKKLEKEGLFYPSVSALVMKEKRKITIIQKMRNGREAVVTGVPVYDTKGNIFRIVCNSKDFEDLKILNEYLGYKNKKPTFNKNDDMSENSIIYKSQKMKELIDLIQQIATVDSTILFTGESGVGKGVIARLIHQQSNRANEKLIEINCGAIPDSLLESELFGYESGAFTGAKTDGKPGLLEIANKGTVFLDEIGEMPLNLQVKLLQVIQNRQIIRVGGTKLIDIDIRIIAATNKDLKKLIEEGKFRHDLFYRLNVVPLHIFSLRERKDDIIPLIDYFLHKFNKQYHRQVKFTEDLYQEALVYEWPGNIRELENFVERMVVTNNSGIIKKEDLPPQFMTNVFYPDNQIVINKIMPLKQATREVERQLVHMAYKISENSYKIASILGISQSSAHRKIQEYIQKD</sequence>
<dbReference type="SUPFAM" id="SSF52540">
    <property type="entry name" value="P-loop containing nucleoside triphosphate hydrolases"/>
    <property type="match status" value="1"/>
</dbReference>
<dbReference type="STRING" id="341036.SAMN05660649_00851"/>
<evidence type="ECO:0000256" key="6">
    <source>
        <dbReference type="SAM" id="Coils"/>
    </source>
</evidence>
<dbReference type="CDD" id="cd00130">
    <property type="entry name" value="PAS"/>
    <property type="match status" value="1"/>
</dbReference>
<dbReference type="InterPro" id="IPR003593">
    <property type="entry name" value="AAA+_ATPase"/>
</dbReference>
<dbReference type="PROSITE" id="PS00676">
    <property type="entry name" value="SIGMA54_INTERACT_2"/>
    <property type="match status" value="1"/>
</dbReference>
<dbReference type="SUPFAM" id="SSF55785">
    <property type="entry name" value="PYP-like sensor domain (PAS domain)"/>
    <property type="match status" value="1"/>
</dbReference>
<evidence type="ECO:0000313" key="9">
    <source>
        <dbReference type="EMBL" id="SFG14289.1"/>
    </source>
</evidence>
<dbReference type="FunFam" id="3.40.50.300:FF:000006">
    <property type="entry name" value="DNA-binding transcriptional regulator NtrC"/>
    <property type="match status" value="1"/>
</dbReference>
<dbReference type="Proteomes" id="UP000199337">
    <property type="component" value="Unassembled WGS sequence"/>
</dbReference>
<dbReference type="InterPro" id="IPR013767">
    <property type="entry name" value="PAS_fold"/>
</dbReference>
<dbReference type="Gene3D" id="1.10.10.60">
    <property type="entry name" value="Homeodomain-like"/>
    <property type="match status" value="1"/>
</dbReference>
<dbReference type="InterPro" id="IPR009057">
    <property type="entry name" value="Homeodomain-like_sf"/>
</dbReference>
<dbReference type="InterPro" id="IPR035965">
    <property type="entry name" value="PAS-like_dom_sf"/>
</dbReference>
<dbReference type="PROSITE" id="PS50112">
    <property type="entry name" value="PAS"/>
    <property type="match status" value="1"/>
</dbReference>
<keyword evidence="1" id="KW-0547">Nucleotide-binding</keyword>
<dbReference type="InterPro" id="IPR025944">
    <property type="entry name" value="Sigma_54_int_dom_CS"/>
</dbReference>
<reference evidence="10" key="1">
    <citation type="submission" date="2016-10" db="EMBL/GenBank/DDBJ databases">
        <authorList>
            <person name="Varghese N."/>
            <person name="Submissions S."/>
        </authorList>
    </citation>
    <scope>NUCLEOTIDE SEQUENCE [LARGE SCALE GENOMIC DNA]</scope>
    <source>
        <strain evidence="10">DSM 17038</strain>
    </source>
</reference>
<dbReference type="RefSeq" id="WP_165613370.1">
    <property type="nucleotide sequence ID" value="NZ_FOOX01000002.1"/>
</dbReference>